<feature type="signal peptide" evidence="2">
    <location>
        <begin position="1"/>
        <end position="25"/>
    </location>
</feature>
<dbReference type="Proteomes" id="UP000186176">
    <property type="component" value="Unassembled WGS sequence"/>
</dbReference>
<protein>
    <submittedName>
        <fullName evidence="3">Uncharacterized protein</fullName>
    </submittedName>
</protein>
<organism evidence="3 4">
    <name type="scientific">Cryptosporidium ubiquitum</name>
    <dbReference type="NCBI Taxonomy" id="857276"/>
    <lineage>
        <taxon>Eukaryota</taxon>
        <taxon>Sar</taxon>
        <taxon>Alveolata</taxon>
        <taxon>Apicomplexa</taxon>
        <taxon>Conoidasida</taxon>
        <taxon>Coccidia</taxon>
        <taxon>Eucoccidiorida</taxon>
        <taxon>Eimeriorina</taxon>
        <taxon>Cryptosporidiidae</taxon>
        <taxon>Cryptosporidium</taxon>
    </lineage>
</organism>
<dbReference type="GeneID" id="39977177"/>
<reference evidence="3 4" key="1">
    <citation type="submission" date="2016-10" db="EMBL/GenBank/DDBJ databases">
        <title>Reductive evolution of mitochondrial metabolism and differential evolution of invasion-related proteins in Cryptosporidium.</title>
        <authorList>
            <person name="Liu S."/>
            <person name="Roellig D.M."/>
            <person name="Guo Y."/>
            <person name="Li N."/>
            <person name="Frace M.A."/>
            <person name="Tang K."/>
            <person name="Zhang L."/>
            <person name="Feng Y."/>
            <person name="Xiao L."/>
        </authorList>
    </citation>
    <scope>NUCLEOTIDE SEQUENCE [LARGE SCALE GENOMIC DNA]</scope>
    <source>
        <strain evidence="3">39726</strain>
    </source>
</reference>
<dbReference type="AlphaFoldDB" id="A0A1J4MHT9"/>
<feature type="compositionally biased region" description="Low complexity" evidence="1">
    <location>
        <begin position="146"/>
        <end position="160"/>
    </location>
</feature>
<evidence type="ECO:0000256" key="1">
    <source>
        <dbReference type="SAM" id="MobiDB-lite"/>
    </source>
</evidence>
<gene>
    <name evidence="3" type="ORF">cubi_00384</name>
</gene>
<dbReference type="RefSeq" id="XP_028873887.1">
    <property type="nucleotide sequence ID" value="XM_029017398.1"/>
</dbReference>
<comment type="caution">
    <text evidence="3">The sequence shown here is derived from an EMBL/GenBank/DDBJ whole genome shotgun (WGS) entry which is preliminary data.</text>
</comment>
<name>A0A1J4MHT9_9CRYT</name>
<sequence length="167" mass="18540">MGLTKFDFIFLVLFITFFSNPVVNHDKLISLEVFSDFSLIKLRSPRRLLRSLCCCSSCKCKDGCSSCGSEDSVVISGPTDPKHVWSLSGEFGGFKQNMEVVEPRTEDNQETNEEETNDNHTNESNNDDKSTSEDSEEGKSCCCCKNSSSSSSSSSPNNSEIRNPYDE</sequence>
<proteinExistence type="predicted"/>
<dbReference type="OrthoDB" id="344336at2759"/>
<evidence type="ECO:0000313" key="4">
    <source>
        <dbReference type="Proteomes" id="UP000186176"/>
    </source>
</evidence>
<feature type="region of interest" description="Disordered" evidence="1">
    <location>
        <begin position="88"/>
        <end position="167"/>
    </location>
</feature>
<evidence type="ECO:0000313" key="3">
    <source>
        <dbReference type="EMBL" id="OII72389.1"/>
    </source>
</evidence>
<evidence type="ECO:0000256" key="2">
    <source>
        <dbReference type="SAM" id="SignalP"/>
    </source>
</evidence>
<dbReference type="VEuPathDB" id="CryptoDB:cubi_00384"/>
<keyword evidence="4" id="KW-1185">Reference proteome</keyword>
<accession>A0A1J4MHT9</accession>
<feature type="compositionally biased region" description="Basic and acidic residues" evidence="1">
    <location>
        <begin position="117"/>
        <end position="132"/>
    </location>
</feature>
<dbReference type="EMBL" id="LRBP01000022">
    <property type="protein sequence ID" value="OII72389.1"/>
    <property type="molecule type" value="Genomic_DNA"/>
</dbReference>
<feature type="chain" id="PRO_5009630294" evidence="2">
    <location>
        <begin position="26"/>
        <end position="167"/>
    </location>
</feature>
<keyword evidence="2" id="KW-0732">Signal</keyword>